<dbReference type="InterPro" id="IPR039564">
    <property type="entry name" value="Peptidase_C39-like"/>
</dbReference>
<feature type="domain" description="Peptidase C39-like" evidence="3">
    <location>
        <begin position="683"/>
        <end position="809"/>
    </location>
</feature>
<sequence>MFKEHKKLYKAGKHWLVATLTVLSMGVIMAAATAHADTATFTEATTPTAQVQESKQEQAAEQPNLADQGNYAHLDRQSVNDQGQLNVDGWHASNGSIDRPYHYIIALDPATNREIARQNVTDQAVARPDIQRSFNVAGAGRSGFNVNFDLKDQLANLSSVQIISRYSADQAGNVNNFDYWFAPIVINRSNIGNLDRAVVKNDELEVAGWHATNLAADKPYHYVILLDRTTGKEVGRQLIQQMVARPDITRAFPGIYRAGQSGFLAQFKIAGLNFHHQLQIVDRYSKAADGNTDNIDYWFTPFTSTDYVNAGYLDAYNLADRKKITVSGWHANDISQFESNHFLILFDNTAKRQVAVTRATTVARPDIANIYHNLKTARQSGFSGSFDLGDAQLIGGHSYSVVSRYSTSDQDNGGGGQCTDYWFTLPTLNQRAFNIESQEMTKAGLKVSGWMVSDYSAGRPYTYLILLNDGKEIGRQAVTLTARPDVGKVYAHTYGSAVSGFSTLIKLVNPAVANGKLSLVLRFSADQYGNVNDDDQFTVSHDTNQSGFDKVSVDPYNNTMYVSGWHASNAVADKPYQYLIFLGNNGRELYRQRVLDINRSRPDIAKYAGYLLNSSTSGYQLGFDLPDNMRHQWVTVIHRFTDDINGNGHAVDAYSNSFFVNSGAILQRDAAGRIIGAINNAEVICQNPELPTGCEMTAVTMMLRYAGVNINKFQVANETPRSSNGNYGFVGNPYSVTGWWVFPTGIAPVVQRHLGTSQVMTGASLAAIQDKLNIGHLVVVWMANMNGFVNHAITLTGYNANGFFYNNPWTGRKEAMSYGEFYGHWNADAQRALSY</sequence>
<dbReference type="Pfam" id="PF13529">
    <property type="entry name" value="Peptidase_C39_2"/>
    <property type="match status" value="1"/>
</dbReference>
<dbReference type="EMBL" id="AFTL01000017">
    <property type="protein sequence ID" value="EGS36433.1"/>
    <property type="molecule type" value="Genomic_DNA"/>
</dbReference>
<evidence type="ECO:0000256" key="1">
    <source>
        <dbReference type="ARBA" id="ARBA00022729"/>
    </source>
</evidence>
<keyword evidence="1 2" id="KW-0732">Signal</keyword>
<dbReference type="Proteomes" id="UP000006035">
    <property type="component" value="Unassembled WGS sequence"/>
</dbReference>
<gene>
    <name evidence="4" type="ORF">HMPREF9102_0208</name>
</gene>
<evidence type="ECO:0000313" key="4">
    <source>
        <dbReference type="EMBL" id="EGS36433.1"/>
    </source>
</evidence>
<accession>A0ABN0D3P3</accession>
<comment type="caution">
    <text evidence="4">The sequence shown here is derived from an EMBL/GenBank/DDBJ whole genome shotgun (WGS) entry which is preliminary data.</text>
</comment>
<dbReference type="InterPro" id="IPR022263">
    <property type="entry name" value="KxYKxGKxW"/>
</dbReference>
<organism evidence="4 5">
    <name type="scientific">Limosilactobacillus oris F0423</name>
    <dbReference type="NCBI Taxonomy" id="944562"/>
    <lineage>
        <taxon>Bacteria</taxon>
        <taxon>Bacillati</taxon>
        <taxon>Bacillota</taxon>
        <taxon>Bacilli</taxon>
        <taxon>Lactobacillales</taxon>
        <taxon>Lactobacillaceae</taxon>
        <taxon>Limosilactobacillus</taxon>
    </lineage>
</organism>
<feature type="chain" id="PRO_5045432288" evidence="2">
    <location>
        <begin position="37"/>
        <end position="835"/>
    </location>
</feature>
<dbReference type="Gene3D" id="3.90.70.10">
    <property type="entry name" value="Cysteine proteinases"/>
    <property type="match status" value="1"/>
</dbReference>
<name>A0ABN0D3P3_9LACO</name>
<dbReference type="PANTHER" id="PTHR37806">
    <property type="entry name" value="LMO0724 PROTEIN"/>
    <property type="match status" value="1"/>
</dbReference>
<protein>
    <submittedName>
        <fullName evidence="4">KxYKxGKxW signal domain protein</fullName>
    </submittedName>
</protein>
<dbReference type="RefSeq" id="WP_003715791.1">
    <property type="nucleotide sequence ID" value="NZ_AFTL01000017.1"/>
</dbReference>
<feature type="signal peptide" evidence="2">
    <location>
        <begin position="1"/>
        <end position="36"/>
    </location>
</feature>
<reference evidence="4 5" key="1">
    <citation type="submission" date="2011-05" db="EMBL/GenBank/DDBJ databases">
        <authorList>
            <person name="Durkin A.S."/>
            <person name="Kim M."/>
            <person name="Radune D."/>
            <person name="Hostetler J."/>
            <person name="Torralba M."/>
            <person name="Gillis M."/>
            <person name="Methe B."/>
            <person name="Sutton G."/>
            <person name="Nelson K.E."/>
        </authorList>
    </citation>
    <scope>NUCLEOTIDE SEQUENCE [LARGE SCALE GENOMIC DNA]</scope>
    <source>
        <strain evidence="4 5">F0423</strain>
    </source>
</reference>
<keyword evidence="5" id="KW-1185">Reference proteome</keyword>
<dbReference type="Pfam" id="PF19258">
    <property type="entry name" value="KxYKxGKxW_sig"/>
    <property type="match status" value="1"/>
</dbReference>
<dbReference type="PANTHER" id="PTHR37806:SF1">
    <property type="entry name" value="PEPTIDASE C39-LIKE DOMAIN-CONTAINING PROTEIN"/>
    <property type="match status" value="1"/>
</dbReference>
<dbReference type="NCBIfam" id="TIGR03715">
    <property type="entry name" value="KxYKxGKxW"/>
    <property type="match status" value="1"/>
</dbReference>
<proteinExistence type="predicted"/>
<evidence type="ECO:0000259" key="3">
    <source>
        <dbReference type="Pfam" id="PF13529"/>
    </source>
</evidence>
<evidence type="ECO:0000313" key="5">
    <source>
        <dbReference type="Proteomes" id="UP000006035"/>
    </source>
</evidence>
<evidence type="ECO:0000256" key="2">
    <source>
        <dbReference type="SAM" id="SignalP"/>
    </source>
</evidence>